<name>A0ABD3VC02_SINWO</name>
<evidence type="ECO:0000313" key="2">
    <source>
        <dbReference type="EMBL" id="KAL3858073.1"/>
    </source>
</evidence>
<dbReference type="Proteomes" id="UP001634394">
    <property type="component" value="Unassembled WGS sequence"/>
</dbReference>
<evidence type="ECO:0000256" key="1">
    <source>
        <dbReference type="SAM" id="SignalP"/>
    </source>
</evidence>
<organism evidence="2 3">
    <name type="scientific">Sinanodonta woodiana</name>
    <name type="common">Chinese pond mussel</name>
    <name type="synonym">Anodonta woodiana</name>
    <dbReference type="NCBI Taxonomy" id="1069815"/>
    <lineage>
        <taxon>Eukaryota</taxon>
        <taxon>Metazoa</taxon>
        <taxon>Spiralia</taxon>
        <taxon>Lophotrochozoa</taxon>
        <taxon>Mollusca</taxon>
        <taxon>Bivalvia</taxon>
        <taxon>Autobranchia</taxon>
        <taxon>Heteroconchia</taxon>
        <taxon>Palaeoheterodonta</taxon>
        <taxon>Unionida</taxon>
        <taxon>Unionoidea</taxon>
        <taxon>Unionidae</taxon>
        <taxon>Unioninae</taxon>
        <taxon>Sinanodonta</taxon>
    </lineage>
</organism>
<reference evidence="2 3" key="1">
    <citation type="submission" date="2024-11" db="EMBL/GenBank/DDBJ databases">
        <title>Chromosome-level genome assembly of the freshwater bivalve Anodonta woodiana.</title>
        <authorList>
            <person name="Chen X."/>
        </authorList>
    </citation>
    <scope>NUCLEOTIDE SEQUENCE [LARGE SCALE GENOMIC DNA]</scope>
    <source>
        <strain evidence="2">MN2024</strain>
        <tissue evidence="2">Gills</tissue>
    </source>
</reference>
<gene>
    <name evidence="2" type="ORF">ACJMK2_012687</name>
</gene>
<comment type="caution">
    <text evidence="2">The sequence shown here is derived from an EMBL/GenBank/DDBJ whole genome shotgun (WGS) entry which is preliminary data.</text>
</comment>
<keyword evidence="3" id="KW-1185">Reference proteome</keyword>
<feature type="chain" id="PRO_5044748836" evidence="1">
    <location>
        <begin position="24"/>
        <end position="141"/>
    </location>
</feature>
<dbReference type="AlphaFoldDB" id="A0ABD3VC02"/>
<keyword evidence="1" id="KW-0732">Signal</keyword>
<proteinExistence type="predicted"/>
<accession>A0ABD3VC02</accession>
<evidence type="ECO:0000313" key="3">
    <source>
        <dbReference type="Proteomes" id="UP001634394"/>
    </source>
</evidence>
<sequence>MIRHSDLMKVLFIYTCIFHVCPANPCGDNPIRKLVSFSKTSGRDPTEILSILRTFDDGAFRELERDFRRYTNCMKMVDTGYFKRSVPSYPNDRLIEMNDNSAKEDRLSLLKLLKSRLPDLLPQTMDTVPFPVSDDDVYTNY</sequence>
<feature type="signal peptide" evidence="1">
    <location>
        <begin position="1"/>
        <end position="23"/>
    </location>
</feature>
<dbReference type="EMBL" id="JBJQND010000013">
    <property type="protein sequence ID" value="KAL3858073.1"/>
    <property type="molecule type" value="Genomic_DNA"/>
</dbReference>
<protein>
    <submittedName>
        <fullName evidence="2">Uncharacterized protein</fullName>
    </submittedName>
</protein>